<sequence>MLLRRLKSVRRLRRFYYDLFSKVYDGVIALHSADRAGRLRAWLVERAGVEPGMMVLDLCTGTGSVALEARRVVGKTGLVVGVDFSRGMLEKARDKAGDAQGLAWVEASAPFLPFKDETFDVILCSHAFYELKDWEKMWTLAEVKRVLIQGGRFCMMEHEEPAHPFVRFLYKVRLASMGSWDSARFVTREVLLLSRFFKDVRKEKSPTGNSKLLVGVKG</sequence>
<dbReference type="CDD" id="cd02440">
    <property type="entry name" value="AdoMet_MTases"/>
    <property type="match status" value="1"/>
</dbReference>
<keyword evidence="1" id="KW-0808">Transferase</keyword>
<keyword evidence="1" id="KW-0489">Methyltransferase</keyword>
<dbReference type="PANTHER" id="PTHR43591:SF24">
    <property type="entry name" value="2-METHOXY-6-POLYPRENYL-1,4-BENZOQUINOL METHYLASE, MITOCHONDRIAL"/>
    <property type="match status" value="1"/>
</dbReference>
<dbReference type="EMBL" id="DQWS01000115">
    <property type="protein sequence ID" value="HDD53021.1"/>
    <property type="molecule type" value="Genomic_DNA"/>
</dbReference>
<dbReference type="Gene3D" id="3.40.50.150">
    <property type="entry name" value="Vaccinia Virus protein VP39"/>
    <property type="match status" value="1"/>
</dbReference>
<reference evidence="1" key="1">
    <citation type="journal article" date="2020" name="mSystems">
        <title>Genome- and Community-Level Interaction Insights into Carbon Utilization and Element Cycling Functions of Hydrothermarchaeota in Hydrothermal Sediment.</title>
        <authorList>
            <person name="Zhou Z."/>
            <person name="Liu Y."/>
            <person name="Xu W."/>
            <person name="Pan J."/>
            <person name="Luo Z.H."/>
            <person name="Li M."/>
        </authorList>
    </citation>
    <scope>NUCLEOTIDE SEQUENCE [LARGE SCALE GENOMIC DNA]</scope>
    <source>
        <strain evidence="1">HyVt-115</strain>
    </source>
</reference>
<dbReference type="Pfam" id="PF01209">
    <property type="entry name" value="Ubie_methyltran"/>
    <property type="match status" value="1"/>
</dbReference>
<name>A0A7C0U6I1_9BACT</name>
<comment type="caution">
    <text evidence="1">The sequence shown here is derived from an EMBL/GenBank/DDBJ whole genome shotgun (WGS) entry which is preliminary data.</text>
</comment>
<dbReference type="GO" id="GO:0032259">
    <property type="term" value="P:methylation"/>
    <property type="evidence" value="ECO:0007669"/>
    <property type="project" value="UniProtKB-KW"/>
</dbReference>
<gene>
    <name evidence="1" type="ORF">ENF32_03005</name>
</gene>
<evidence type="ECO:0000313" key="1">
    <source>
        <dbReference type="EMBL" id="HDD53021.1"/>
    </source>
</evidence>
<dbReference type="Proteomes" id="UP000885690">
    <property type="component" value="Unassembled WGS sequence"/>
</dbReference>
<accession>A0A7C0U6I1</accession>
<dbReference type="GO" id="GO:0008168">
    <property type="term" value="F:methyltransferase activity"/>
    <property type="evidence" value="ECO:0007669"/>
    <property type="project" value="UniProtKB-KW"/>
</dbReference>
<organism evidence="1">
    <name type="scientific">Thermosulfidibacter takaii</name>
    <dbReference type="NCBI Taxonomy" id="412593"/>
    <lineage>
        <taxon>Bacteria</taxon>
        <taxon>Pseudomonadati</taxon>
        <taxon>Thermosulfidibacterota</taxon>
        <taxon>Thermosulfidibacteria</taxon>
        <taxon>Thermosulfidibacterales</taxon>
        <taxon>Thermosulfidibacteraceae</taxon>
    </lineage>
</organism>
<dbReference type="InterPro" id="IPR029063">
    <property type="entry name" value="SAM-dependent_MTases_sf"/>
</dbReference>
<dbReference type="AlphaFoldDB" id="A0A7C0U6I1"/>
<dbReference type="SUPFAM" id="SSF53335">
    <property type="entry name" value="S-adenosyl-L-methionine-dependent methyltransferases"/>
    <property type="match status" value="1"/>
</dbReference>
<proteinExistence type="predicted"/>
<dbReference type="PANTHER" id="PTHR43591">
    <property type="entry name" value="METHYLTRANSFERASE"/>
    <property type="match status" value="1"/>
</dbReference>
<protein>
    <submittedName>
        <fullName evidence="1">Methyltransferase domain-containing protein</fullName>
    </submittedName>
</protein>